<dbReference type="EMBL" id="SNRW01018313">
    <property type="protein sequence ID" value="KAA6367453.1"/>
    <property type="molecule type" value="Genomic_DNA"/>
</dbReference>
<evidence type="ECO:0000313" key="2">
    <source>
        <dbReference type="Proteomes" id="UP000324800"/>
    </source>
</evidence>
<sequence length="205" mass="22710">ITATKFIKTGGTSNDILLADGSTRQSQLAAFNQTTDNSIKFEVTTRTGFGQLQFNQHWTSGVGISEFQYLIIPTLATGINKAWILYFNDDVDRYGELWYKIDDYTYNTYISESIMQINPNDIGSFNEGIRIARNPSNQWSNIQFGSDPNANTGQINNQWLVGSAGNNALNPLGFTIVKAGQETEDNRGLMISADGNTLTFNGRVL</sequence>
<dbReference type="Proteomes" id="UP000324800">
    <property type="component" value="Unassembled WGS sequence"/>
</dbReference>
<reference evidence="1 2" key="1">
    <citation type="submission" date="2019-03" db="EMBL/GenBank/DDBJ databases">
        <title>Single cell metagenomics reveals metabolic interactions within the superorganism composed of flagellate Streblomastix strix and complex community of Bacteroidetes bacteria on its surface.</title>
        <authorList>
            <person name="Treitli S.C."/>
            <person name="Kolisko M."/>
            <person name="Husnik F."/>
            <person name="Keeling P."/>
            <person name="Hampl V."/>
        </authorList>
    </citation>
    <scope>NUCLEOTIDE SEQUENCE [LARGE SCALE GENOMIC DNA]</scope>
    <source>
        <strain evidence="1">ST1C</strain>
    </source>
</reference>
<dbReference type="AlphaFoldDB" id="A0A5J4UBA5"/>
<feature type="non-terminal residue" evidence="1">
    <location>
        <position position="1"/>
    </location>
</feature>
<name>A0A5J4UBA5_9EUKA</name>
<gene>
    <name evidence="1" type="ORF">EZS28_037019</name>
</gene>
<accession>A0A5J4UBA5</accession>
<proteinExistence type="predicted"/>
<organism evidence="1 2">
    <name type="scientific">Streblomastix strix</name>
    <dbReference type="NCBI Taxonomy" id="222440"/>
    <lineage>
        <taxon>Eukaryota</taxon>
        <taxon>Metamonada</taxon>
        <taxon>Preaxostyla</taxon>
        <taxon>Oxymonadida</taxon>
        <taxon>Streblomastigidae</taxon>
        <taxon>Streblomastix</taxon>
    </lineage>
</organism>
<comment type="caution">
    <text evidence="1">The sequence shown here is derived from an EMBL/GenBank/DDBJ whole genome shotgun (WGS) entry which is preliminary data.</text>
</comment>
<protein>
    <submittedName>
        <fullName evidence="1">Uncharacterized protein</fullName>
    </submittedName>
</protein>
<evidence type="ECO:0000313" key="1">
    <source>
        <dbReference type="EMBL" id="KAA6367453.1"/>
    </source>
</evidence>